<accession>A0AC61RK39</accession>
<evidence type="ECO:0000313" key="1">
    <source>
        <dbReference type="EMBL" id="TGY80482.1"/>
    </source>
</evidence>
<gene>
    <name evidence="1" type="primary">bamD</name>
    <name evidence="1" type="ORF">E5331_01795</name>
</gene>
<sequence length="266" mass="31454">MRKLFYFIPLLLMFSSCGEYNKVLKSKDVDYRFDFAKRAFDKRNFTQAATVLETIYTPLRGGPNGEEALFLLAMSYYENKDYLNSGLFFKTYYSRYPKGKYTELARFYSGYGYYLDSPDPQLDQSQTVKAIEELQGFLDFFPDSDRVSIAQNAIFEMQDKLTLKELQNAQLYYNLGNFLGNNYESAIITSRNALKNYPYSKFREDFEMLILKSKYQEAKLSVPEKQADRYREVIDEYYSFTNNYPDSKNRKEADNIYEIARKHVQE</sequence>
<name>A0AC61RK39_9BACT</name>
<dbReference type="EMBL" id="SRYB01000002">
    <property type="protein sequence ID" value="TGY80482.1"/>
    <property type="molecule type" value="Genomic_DNA"/>
</dbReference>
<protein>
    <submittedName>
        <fullName evidence="1">Outer membrane protein assembly factor BamD</fullName>
    </submittedName>
</protein>
<reference evidence="1" key="1">
    <citation type="submission" date="2019-04" db="EMBL/GenBank/DDBJ databases">
        <title>Microbes associate with the intestines of laboratory mice.</title>
        <authorList>
            <person name="Navarre W."/>
            <person name="Wong E."/>
            <person name="Huang K."/>
            <person name="Tropini C."/>
            <person name="Ng K."/>
            <person name="Yu B."/>
        </authorList>
    </citation>
    <scope>NUCLEOTIDE SEQUENCE</scope>
    <source>
        <strain evidence="1">NM04_E33</strain>
    </source>
</reference>
<keyword evidence="2" id="KW-1185">Reference proteome</keyword>
<organism evidence="1 2">
    <name type="scientific">Lepagella muris</name>
    <dbReference type="NCBI Taxonomy" id="3032870"/>
    <lineage>
        <taxon>Bacteria</taxon>
        <taxon>Pseudomonadati</taxon>
        <taxon>Bacteroidota</taxon>
        <taxon>Bacteroidia</taxon>
        <taxon>Bacteroidales</taxon>
        <taxon>Muribaculaceae</taxon>
        <taxon>Lepagella</taxon>
    </lineage>
</organism>
<evidence type="ECO:0000313" key="2">
    <source>
        <dbReference type="Proteomes" id="UP000306319"/>
    </source>
</evidence>
<proteinExistence type="predicted"/>
<comment type="caution">
    <text evidence="1">The sequence shown here is derived from an EMBL/GenBank/DDBJ whole genome shotgun (WGS) entry which is preliminary data.</text>
</comment>
<dbReference type="Proteomes" id="UP000306319">
    <property type="component" value="Unassembled WGS sequence"/>
</dbReference>